<comment type="caution">
    <text evidence="2">The sequence shown here is derived from an EMBL/GenBank/DDBJ whole genome shotgun (WGS) entry which is preliminary data.</text>
</comment>
<evidence type="ECO:0000256" key="1">
    <source>
        <dbReference type="SAM" id="SignalP"/>
    </source>
</evidence>
<evidence type="ECO:0000313" key="2">
    <source>
        <dbReference type="EMBL" id="EEF57849.1"/>
    </source>
</evidence>
<proteinExistence type="predicted"/>
<feature type="chain" id="PRO_5002893385" description="Lipoprotein" evidence="1">
    <location>
        <begin position="24"/>
        <end position="131"/>
    </location>
</feature>
<dbReference type="EMBL" id="ABOX02000056">
    <property type="protein sequence ID" value="EEF57849.1"/>
    <property type="molecule type" value="Genomic_DNA"/>
</dbReference>
<evidence type="ECO:0000313" key="3">
    <source>
        <dbReference type="Proteomes" id="UP000003688"/>
    </source>
</evidence>
<dbReference type="Proteomes" id="UP000003688">
    <property type="component" value="Unassembled WGS sequence"/>
</dbReference>
<sequence precursor="true">MKNLAIVALFAAFVAGCAGPNPADIKPIQAVYADRLAGLKIGMTTSEFRQKFPEAYPTGQSGGTTAYELTLKQILRDRRRPVDAHLGLYQPKDIISDQSLWFYFYSDQLVQWGRPQDWPQKPDVIIESRTR</sequence>
<keyword evidence="1" id="KW-0732">Signal</keyword>
<accession>B9XQR7</accession>
<feature type="signal peptide" evidence="1">
    <location>
        <begin position="1"/>
        <end position="23"/>
    </location>
</feature>
<dbReference type="RefSeq" id="WP_007418152.1">
    <property type="nucleotide sequence ID" value="NZ_ABOX02000056.1"/>
</dbReference>
<name>B9XQR7_PEDPL</name>
<gene>
    <name evidence="2" type="ORF">Cflav_PD0831</name>
</gene>
<organism evidence="2 3">
    <name type="scientific">Pedosphaera parvula (strain Ellin514)</name>
    <dbReference type="NCBI Taxonomy" id="320771"/>
    <lineage>
        <taxon>Bacteria</taxon>
        <taxon>Pseudomonadati</taxon>
        <taxon>Verrucomicrobiota</taxon>
        <taxon>Pedosphaerae</taxon>
        <taxon>Pedosphaerales</taxon>
        <taxon>Pedosphaeraceae</taxon>
        <taxon>Pedosphaera</taxon>
    </lineage>
</organism>
<dbReference type="OrthoDB" id="1262217at2"/>
<reference evidence="2 3" key="1">
    <citation type="journal article" date="2011" name="J. Bacteriol.">
        <title>Genome sequence of 'Pedosphaera parvula' Ellin514, an aerobic Verrucomicrobial isolate from pasture soil.</title>
        <authorList>
            <person name="Kant R."/>
            <person name="van Passel M.W."/>
            <person name="Sangwan P."/>
            <person name="Palva A."/>
            <person name="Lucas S."/>
            <person name="Copeland A."/>
            <person name="Lapidus A."/>
            <person name="Glavina Del Rio T."/>
            <person name="Dalin E."/>
            <person name="Tice H."/>
            <person name="Bruce D."/>
            <person name="Goodwin L."/>
            <person name="Pitluck S."/>
            <person name="Chertkov O."/>
            <person name="Larimer F.W."/>
            <person name="Land M.L."/>
            <person name="Hauser L."/>
            <person name="Brettin T.S."/>
            <person name="Detter J.C."/>
            <person name="Han S."/>
            <person name="de Vos W.M."/>
            <person name="Janssen P.H."/>
            <person name="Smidt H."/>
        </authorList>
    </citation>
    <scope>NUCLEOTIDE SEQUENCE [LARGE SCALE GENOMIC DNA]</scope>
    <source>
        <strain evidence="2 3">Ellin514</strain>
    </source>
</reference>
<keyword evidence="3" id="KW-1185">Reference proteome</keyword>
<evidence type="ECO:0008006" key="4">
    <source>
        <dbReference type="Google" id="ProtNLM"/>
    </source>
</evidence>
<dbReference type="AlphaFoldDB" id="B9XQR7"/>
<protein>
    <recommendedName>
        <fullName evidence="4">Lipoprotein</fullName>
    </recommendedName>
</protein>
<dbReference type="PROSITE" id="PS51257">
    <property type="entry name" value="PROKAR_LIPOPROTEIN"/>
    <property type="match status" value="1"/>
</dbReference>